<feature type="transmembrane region" description="Helical" evidence="1">
    <location>
        <begin position="50"/>
        <end position="68"/>
    </location>
</feature>
<keyword evidence="1" id="KW-0812">Transmembrane</keyword>
<feature type="transmembrane region" description="Helical" evidence="1">
    <location>
        <begin position="12"/>
        <end position="30"/>
    </location>
</feature>
<name>A0ABW2A5N0_9GAMM</name>
<keyword evidence="1" id="KW-1133">Transmembrane helix</keyword>
<evidence type="ECO:0000259" key="2">
    <source>
        <dbReference type="Pfam" id="PF07331"/>
    </source>
</evidence>
<sequence length="164" mass="18289">MPINRKELITSGGALLFGLLLILFLIPGAIVSPRSVSIAVLDPAFWPKVVSWVLLIIGVCMLLNITFWKKLESQDEPSDWISYKNVFRLSVLTVFLSGYYLSLPYLGMVWSSSLAYILLSIAFCKTGYRFTAVVVGLFLPAALYAFFYHVAGVDIPQSEFARLP</sequence>
<organism evidence="3 4">
    <name type="scientific">Marinobacterium aestuariivivens</name>
    <dbReference type="NCBI Taxonomy" id="1698799"/>
    <lineage>
        <taxon>Bacteria</taxon>
        <taxon>Pseudomonadati</taxon>
        <taxon>Pseudomonadota</taxon>
        <taxon>Gammaproteobacteria</taxon>
        <taxon>Oceanospirillales</taxon>
        <taxon>Oceanospirillaceae</taxon>
        <taxon>Marinobacterium</taxon>
    </lineage>
</organism>
<dbReference type="Proteomes" id="UP001596422">
    <property type="component" value="Unassembled WGS sequence"/>
</dbReference>
<dbReference type="Pfam" id="PF07331">
    <property type="entry name" value="TctB"/>
    <property type="match status" value="1"/>
</dbReference>
<protein>
    <submittedName>
        <fullName evidence="3">Tripartite tricarboxylate transporter TctB family protein</fullName>
    </submittedName>
</protein>
<evidence type="ECO:0000256" key="1">
    <source>
        <dbReference type="SAM" id="Phobius"/>
    </source>
</evidence>
<feature type="domain" description="DUF1468" evidence="2">
    <location>
        <begin position="16"/>
        <end position="156"/>
    </location>
</feature>
<dbReference type="EMBL" id="JBHSWE010000001">
    <property type="protein sequence ID" value="MFC6672654.1"/>
    <property type="molecule type" value="Genomic_DNA"/>
</dbReference>
<proteinExistence type="predicted"/>
<gene>
    <name evidence="3" type="ORF">ACFQDL_23205</name>
</gene>
<evidence type="ECO:0000313" key="3">
    <source>
        <dbReference type="EMBL" id="MFC6672654.1"/>
    </source>
</evidence>
<dbReference type="RefSeq" id="WP_379911079.1">
    <property type="nucleotide sequence ID" value="NZ_JBHSWE010000001.1"/>
</dbReference>
<accession>A0ABW2A5N0</accession>
<dbReference type="InterPro" id="IPR009936">
    <property type="entry name" value="DUF1468"/>
</dbReference>
<keyword evidence="1" id="KW-0472">Membrane</keyword>
<keyword evidence="4" id="KW-1185">Reference proteome</keyword>
<feature type="transmembrane region" description="Helical" evidence="1">
    <location>
        <begin position="130"/>
        <end position="151"/>
    </location>
</feature>
<reference evidence="4" key="1">
    <citation type="journal article" date="2019" name="Int. J. Syst. Evol. Microbiol.">
        <title>The Global Catalogue of Microorganisms (GCM) 10K type strain sequencing project: providing services to taxonomists for standard genome sequencing and annotation.</title>
        <authorList>
            <consortium name="The Broad Institute Genomics Platform"/>
            <consortium name="The Broad Institute Genome Sequencing Center for Infectious Disease"/>
            <person name="Wu L."/>
            <person name="Ma J."/>
        </authorList>
    </citation>
    <scope>NUCLEOTIDE SEQUENCE [LARGE SCALE GENOMIC DNA]</scope>
    <source>
        <strain evidence="4">NBRC 111756</strain>
    </source>
</reference>
<comment type="caution">
    <text evidence="3">The sequence shown here is derived from an EMBL/GenBank/DDBJ whole genome shotgun (WGS) entry which is preliminary data.</text>
</comment>
<evidence type="ECO:0000313" key="4">
    <source>
        <dbReference type="Proteomes" id="UP001596422"/>
    </source>
</evidence>